<keyword evidence="8" id="KW-0597">Phosphoprotein</keyword>
<evidence type="ECO:0000256" key="8">
    <source>
        <dbReference type="ARBA" id="ARBA00022553"/>
    </source>
</evidence>
<dbReference type="Gene3D" id="3.40.718.10">
    <property type="entry name" value="Isopropylmalate Dehydrogenase"/>
    <property type="match status" value="1"/>
</dbReference>
<protein>
    <recommendedName>
        <fullName evidence="7 24">Pyruvate kinase</fullName>
        <ecNumber evidence="24">2.7.1.40</ecNumber>
    </recommendedName>
</protein>
<dbReference type="InterPro" id="IPR015806">
    <property type="entry name" value="Pyrv_Knase_insert_dom_sf"/>
</dbReference>
<dbReference type="FunFam" id="2.40.33.10:FF:000001">
    <property type="entry name" value="Pyruvate kinase"/>
    <property type="match status" value="1"/>
</dbReference>
<dbReference type="SUPFAM" id="SSF53659">
    <property type="entry name" value="Isocitrate/Isopropylmalate dehydrogenase-like"/>
    <property type="match status" value="1"/>
</dbReference>
<evidence type="ECO:0000256" key="5">
    <source>
        <dbReference type="ARBA" id="ARBA00008663"/>
    </source>
</evidence>
<evidence type="ECO:0000256" key="6">
    <source>
        <dbReference type="ARBA" id="ARBA00011881"/>
    </source>
</evidence>
<keyword evidence="18 24" id="KW-0324">Glycolysis</keyword>
<reference evidence="26" key="1">
    <citation type="submission" date="2022-11" db="EMBL/GenBank/DDBJ databases">
        <title>Chromosomal genome sequence assembly and mating type (MAT) locus characterization of the leprose asexual lichenized fungus Lepraria neglecta (Nyl.) Erichsen.</title>
        <authorList>
            <person name="Allen J.L."/>
            <person name="Pfeffer B."/>
        </authorList>
    </citation>
    <scope>NUCLEOTIDE SEQUENCE</scope>
    <source>
        <strain evidence="26">Allen 5258</strain>
    </source>
</reference>
<comment type="pathway">
    <text evidence="3 24">Carbohydrate degradation; glycolysis; pyruvate from D-glyceraldehyde 3-phosphate: step 5/5.</text>
</comment>
<comment type="catalytic activity">
    <reaction evidence="21 24">
        <text>pyruvate + ATP = phosphoenolpyruvate + ADP + H(+)</text>
        <dbReference type="Rhea" id="RHEA:18157"/>
        <dbReference type="ChEBI" id="CHEBI:15361"/>
        <dbReference type="ChEBI" id="CHEBI:15378"/>
        <dbReference type="ChEBI" id="CHEBI:30616"/>
        <dbReference type="ChEBI" id="CHEBI:58702"/>
        <dbReference type="ChEBI" id="CHEBI:456216"/>
        <dbReference type="EC" id="2.7.1.40"/>
    </reaction>
</comment>
<dbReference type="FunFam" id="3.40.718.10:FF:000012">
    <property type="entry name" value="Homoisocitrate dehydrogenase, mitochondrial"/>
    <property type="match status" value="1"/>
</dbReference>
<dbReference type="GO" id="GO:0030955">
    <property type="term" value="F:potassium ion binding"/>
    <property type="evidence" value="ECO:0007669"/>
    <property type="project" value="InterPro"/>
</dbReference>
<keyword evidence="27" id="KW-1185">Reference proteome</keyword>
<comment type="cofactor">
    <cofactor evidence="1">
        <name>Mg(2+)</name>
        <dbReference type="ChEBI" id="CHEBI:18420"/>
    </cofactor>
</comment>
<dbReference type="Proteomes" id="UP001276659">
    <property type="component" value="Unassembled WGS sequence"/>
</dbReference>
<gene>
    <name evidence="26" type="ORF">OEA41_000277</name>
</gene>
<dbReference type="InterPro" id="IPR015795">
    <property type="entry name" value="Pyrv_Knase_C"/>
</dbReference>
<evidence type="ECO:0000256" key="2">
    <source>
        <dbReference type="ARBA" id="ARBA00001958"/>
    </source>
</evidence>
<keyword evidence="10 24" id="KW-0808">Transferase</keyword>
<dbReference type="Gene3D" id="3.20.20.60">
    <property type="entry name" value="Phosphoenolpyruvate-binding domains"/>
    <property type="match status" value="1"/>
</dbReference>
<comment type="subunit">
    <text evidence="6">Homotetramer.</text>
</comment>
<evidence type="ECO:0000256" key="15">
    <source>
        <dbReference type="ARBA" id="ARBA00022842"/>
    </source>
</evidence>
<dbReference type="Gene3D" id="2.40.33.10">
    <property type="entry name" value="PK beta-barrel domain-like"/>
    <property type="match status" value="1"/>
</dbReference>
<evidence type="ECO:0000256" key="24">
    <source>
        <dbReference type="RuleBase" id="RU000504"/>
    </source>
</evidence>
<dbReference type="InterPro" id="IPR001697">
    <property type="entry name" value="Pyr_Knase"/>
</dbReference>
<dbReference type="GO" id="GO:0051287">
    <property type="term" value="F:NAD binding"/>
    <property type="evidence" value="ECO:0007669"/>
    <property type="project" value="InterPro"/>
</dbReference>
<evidence type="ECO:0000256" key="13">
    <source>
        <dbReference type="ARBA" id="ARBA00022777"/>
    </source>
</evidence>
<comment type="similarity">
    <text evidence="4">Belongs to the isocitrate and isopropylmalate dehydrogenases family.</text>
</comment>
<evidence type="ECO:0000313" key="26">
    <source>
        <dbReference type="EMBL" id="KAK3178144.1"/>
    </source>
</evidence>
<comment type="similarity">
    <text evidence="5 24">Belongs to the pyruvate kinase family.</text>
</comment>
<evidence type="ECO:0000256" key="17">
    <source>
        <dbReference type="ARBA" id="ARBA00023027"/>
    </source>
</evidence>
<evidence type="ECO:0000256" key="1">
    <source>
        <dbReference type="ARBA" id="ARBA00001946"/>
    </source>
</evidence>
<dbReference type="GO" id="GO:0006950">
    <property type="term" value="P:response to stress"/>
    <property type="evidence" value="ECO:0007669"/>
    <property type="project" value="UniProtKB-ARBA"/>
</dbReference>
<accession>A0AAD9ZFY5</accession>
<keyword evidence="19" id="KW-0457">Lysine biosynthesis</keyword>
<dbReference type="SUPFAM" id="SSF50800">
    <property type="entry name" value="PK beta-barrel domain-like"/>
    <property type="match status" value="1"/>
</dbReference>
<keyword evidence="13 24" id="KW-0418">Kinase</keyword>
<evidence type="ECO:0000256" key="21">
    <source>
        <dbReference type="ARBA" id="ARBA00048152"/>
    </source>
</evidence>
<dbReference type="Pfam" id="PF00224">
    <property type="entry name" value="PK"/>
    <property type="match status" value="1"/>
</dbReference>
<evidence type="ECO:0000259" key="25">
    <source>
        <dbReference type="SMART" id="SM01329"/>
    </source>
</evidence>
<dbReference type="PANTHER" id="PTHR11817">
    <property type="entry name" value="PYRUVATE KINASE"/>
    <property type="match status" value="1"/>
</dbReference>
<dbReference type="FunFam" id="3.20.20.60:FF:000001">
    <property type="entry name" value="Pyruvate kinase"/>
    <property type="match status" value="1"/>
</dbReference>
<evidence type="ECO:0000256" key="9">
    <source>
        <dbReference type="ARBA" id="ARBA00022605"/>
    </source>
</evidence>
<dbReference type="InterPro" id="IPR019818">
    <property type="entry name" value="IsoCit/isopropylmalate_DH_CS"/>
</dbReference>
<dbReference type="AlphaFoldDB" id="A0AAD9ZFY5"/>
<dbReference type="EMBL" id="JASNWA010000003">
    <property type="protein sequence ID" value="KAK3178144.1"/>
    <property type="molecule type" value="Genomic_DNA"/>
</dbReference>
<dbReference type="SMART" id="SM01329">
    <property type="entry name" value="Iso_dh"/>
    <property type="match status" value="1"/>
</dbReference>
<organism evidence="26 27">
    <name type="scientific">Lepraria neglecta</name>
    <dbReference type="NCBI Taxonomy" id="209136"/>
    <lineage>
        <taxon>Eukaryota</taxon>
        <taxon>Fungi</taxon>
        <taxon>Dikarya</taxon>
        <taxon>Ascomycota</taxon>
        <taxon>Pezizomycotina</taxon>
        <taxon>Lecanoromycetes</taxon>
        <taxon>OSLEUM clade</taxon>
        <taxon>Lecanoromycetidae</taxon>
        <taxon>Lecanorales</taxon>
        <taxon>Lecanorineae</taxon>
        <taxon>Stereocaulaceae</taxon>
        <taxon>Lepraria</taxon>
    </lineage>
</organism>
<evidence type="ECO:0000256" key="19">
    <source>
        <dbReference type="ARBA" id="ARBA00023154"/>
    </source>
</evidence>
<dbReference type="PRINTS" id="PR01050">
    <property type="entry name" value="PYRUVTKNASE"/>
</dbReference>
<evidence type="ECO:0000256" key="12">
    <source>
        <dbReference type="ARBA" id="ARBA00022741"/>
    </source>
</evidence>
<dbReference type="GO" id="GO:0005524">
    <property type="term" value="F:ATP binding"/>
    <property type="evidence" value="ECO:0007669"/>
    <property type="project" value="UniProtKB-KW"/>
</dbReference>
<comment type="caution">
    <text evidence="26">The sequence shown here is derived from an EMBL/GenBank/DDBJ whole genome shotgun (WGS) entry which is preliminary data.</text>
</comment>
<dbReference type="InterPro" id="IPR036918">
    <property type="entry name" value="Pyrv_Knase_C_sf"/>
</dbReference>
<comment type="catalytic activity">
    <reaction evidence="22">
        <text>(2R,3S)-homoisocitrate + NAD(+) = 2-oxoadipate + CO2 + NADH</text>
        <dbReference type="Rhea" id="RHEA:11900"/>
        <dbReference type="ChEBI" id="CHEBI:15404"/>
        <dbReference type="ChEBI" id="CHEBI:16526"/>
        <dbReference type="ChEBI" id="CHEBI:57499"/>
        <dbReference type="ChEBI" id="CHEBI:57540"/>
        <dbReference type="ChEBI" id="CHEBI:57945"/>
        <dbReference type="EC" id="1.1.1.87"/>
    </reaction>
</comment>
<evidence type="ECO:0000256" key="22">
    <source>
        <dbReference type="ARBA" id="ARBA00052540"/>
    </source>
</evidence>
<dbReference type="InterPro" id="IPR024084">
    <property type="entry name" value="IsoPropMal-DH-like_dom"/>
</dbReference>
<evidence type="ECO:0000256" key="11">
    <source>
        <dbReference type="ARBA" id="ARBA00022723"/>
    </source>
</evidence>
<keyword evidence="14" id="KW-0067">ATP-binding</keyword>
<dbReference type="NCBIfam" id="TIGR01064">
    <property type="entry name" value="pyruv_kin"/>
    <property type="match status" value="1"/>
</dbReference>
<evidence type="ECO:0000256" key="14">
    <source>
        <dbReference type="ARBA" id="ARBA00022840"/>
    </source>
</evidence>
<keyword evidence="12" id="KW-0547">Nucleotide-binding</keyword>
<dbReference type="GO" id="GO:0000287">
    <property type="term" value="F:magnesium ion binding"/>
    <property type="evidence" value="ECO:0007669"/>
    <property type="project" value="InterPro"/>
</dbReference>
<dbReference type="Gene3D" id="3.40.1380.20">
    <property type="entry name" value="Pyruvate kinase, C-terminal domain"/>
    <property type="match status" value="1"/>
</dbReference>
<keyword evidence="16" id="KW-0560">Oxidoreductase</keyword>
<dbReference type="GO" id="GO:0047046">
    <property type="term" value="F:homoisocitrate dehydrogenase activity"/>
    <property type="evidence" value="ECO:0007669"/>
    <property type="project" value="UniProtKB-EC"/>
</dbReference>
<dbReference type="InterPro" id="IPR015793">
    <property type="entry name" value="Pyrv_Knase_brl"/>
</dbReference>
<dbReference type="EC" id="2.7.1.40" evidence="24"/>
<comment type="cofactor">
    <cofactor evidence="2">
        <name>K(+)</name>
        <dbReference type="ChEBI" id="CHEBI:29103"/>
    </cofactor>
</comment>
<sequence length="880" mass="95881">MADSLDHLSSGRTQIEWLSGLNTEYQPKTNYRRTSIICTIGPKTNSAEKINMLRKAGLNVVRMNFSHGSYEYHQSVIDNAREAEHKQPGRPLAIALDTKGPEIRTGNTKGDEDIPISEGTEMNITTDEKYATASDDKNMYVDYKNITKVIEVGRTIYVDDGVLAFEVLQVVDEKTLRARCINNGKISSKKGVNLPKTDVDLPALSEKDQNDLRFGVKNNVDMVFASFIRRGDDIKHIRKVLGEDGKQIQIIAKIENQQGVNNFDEILKETDGVMVARGDLGIEIPPAQVFIAQKMMIAKCNRAGKPVICATQMLESMTYNPRPTRAEVSDVGNAVLDGADCVMLSGETAKGNYPKESVSMMHQTCSLAEVAIPYVSLFNDMRATIQKPVSLLESAAMSAVSTSLEMNAGAILVLTTSGNSARMVSKYRPVCPIIMVTRNPTASRYSHLYRGVYPFLFPRKKPDFNEADWQEDVDGRLKWGIKQAIDLGVLSEGDMVICVQGWRGGKGHTNTIRVVPAKEDLGLSGETLRIGLIPGDGIGHEVMPAGRRVLEAIASSFNLQFSFVDLPAGYETFQQTSVALPDKTVETLKKECNGALFGAVSSPTTKVAGYSSPIVALRKKLDLYANVRPVKTTLSSKTPIDLVIVRENTEDLYVKEERTFEAPDGSGKVAEAIKRISERASFRIASMAGNIALQRQKIRDTGVQSVHSKPLVTITHKSNVLSQTDGLFRETCRSALSDPKFQSVGVEEQIVDSMVYKLFRQPSSYDVIVAPNLYGDILSDGAAALVGSLGLVPSANVGDAFAIGEPCHGSAPDIMGKGIANPIATIRSTALMLEFMGHEEAAAKIHAAVDGNLDEGKLLTPDMGGKAGTEEVVEDVLRRL</sequence>
<dbReference type="NCBIfam" id="NF004491">
    <property type="entry name" value="PRK05826.1"/>
    <property type="match status" value="1"/>
</dbReference>
<dbReference type="InterPro" id="IPR011037">
    <property type="entry name" value="Pyrv_Knase-like_insert_dom_sf"/>
</dbReference>
<evidence type="ECO:0000256" key="20">
    <source>
        <dbReference type="ARBA" id="ARBA00023317"/>
    </source>
</evidence>
<keyword evidence="20" id="KW-0670">Pyruvate</keyword>
<dbReference type="SUPFAM" id="SSF52935">
    <property type="entry name" value="PK C-terminal domain-like"/>
    <property type="match status" value="1"/>
</dbReference>
<evidence type="ECO:0000256" key="16">
    <source>
        <dbReference type="ARBA" id="ARBA00023002"/>
    </source>
</evidence>
<keyword evidence="15 24" id="KW-0460">Magnesium</keyword>
<evidence type="ECO:0000256" key="10">
    <source>
        <dbReference type="ARBA" id="ARBA00022679"/>
    </source>
</evidence>
<evidence type="ECO:0000256" key="4">
    <source>
        <dbReference type="ARBA" id="ARBA00007769"/>
    </source>
</evidence>
<dbReference type="CDD" id="cd00288">
    <property type="entry name" value="Pyruvate_Kinase"/>
    <property type="match status" value="1"/>
</dbReference>
<dbReference type="GO" id="GO:0004743">
    <property type="term" value="F:pyruvate kinase activity"/>
    <property type="evidence" value="ECO:0007669"/>
    <property type="project" value="UniProtKB-EC"/>
</dbReference>
<dbReference type="InterPro" id="IPR040442">
    <property type="entry name" value="Pyrv_kinase-like_dom_sf"/>
</dbReference>
<dbReference type="InterPro" id="IPR018209">
    <property type="entry name" value="Pyrv_Knase_AS"/>
</dbReference>
<dbReference type="Pfam" id="PF00180">
    <property type="entry name" value="Iso_dh"/>
    <property type="match status" value="1"/>
</dbReference>
<evidence type="ECO:0000256" key="3">
    <source>
        <dbReference type="ARBA" id="ARBA00004997"/>
    </source>
</evidence>
<dbReference type="NCBIfam" id="NF004978">
    <property type="entry name" value="PRK06354.1"/>
    <property type="match status" value="1"/>
</dbReference>
<dbReference type="PROSITE" id="PS00110">
    <property type="entry name" value="PYRUVATE_KINASE"/>
    <property type="match status" value="1"/>
</dbReference>
<comment type="pathway">
    <text evidence="23">Amino-acid biosynthesis; L-lysine biosynthesis via AAA pathway; L-alpha-aminoadipate from 2-oxoglutarate: step 4/5.</text>
</comment>
<evidence type="ECO:0000256" key="18">
    <source>
        <dbReference type="ARBA" id="ARBA00023152"/>
    </source>
</evidence>
<feature type="domain" description="Isopropylmalate dehydrogenase-like" evidence="25">
    <location>
        <begin position="529"/>
        <end position="876"/>
    </location>
</feature>
<keyword evidence="17" id="KW-0520">NAD</keyword>
<name>A0AAD9ZFY5_9LECA</name>
<evidence type="ECO:0000313" key="27">
    <source>
        <dbReference type="Proteomes" id="UP001276659"/>
    </source>
</evidence>
<dbReference type="SUPFAM" id="SSF51621">
    <property type="entry name" value="Phosphoenolpyruvate/pyruvate domain"/>
    <property type="match status" value="1"/>
</dbReference>
<dbReference type="GO" id="GO:0016301">
    <property type="term" value="F:kinase activity"/>
    <property type="evidence" value="ECO:0007669"/>
    <property type="project" value="UniProtKB-KW"/>
</dbReference>
<dbReference type="GO" id="GO:0009085">
    <property type="term" value="P:lysine biosynthetic process"/>
    <property type="evidence" value="ECO:0007669"/>
    <property type="project" value="UniProtKB-KW"/>
</dbReference>
<evidence type="ECO:0000256" key="23">
    <source>
        <dbReference type="ARBA" id="ARBA00060720"/>
    </source>
</evidence>
<evidence type="ECO:0000256" key="7">
    <source>
        <dbReference type="ARBA" id="ARBA00018587"/>
    </source>
</evidence>
<proteinExistence type="inferred from homology"/>
<dbReference type="FunFam" id="3.40.1380.20:FF:000001">
    <property type="entry name" value="Pyruvate kinase"/>
    <property type="match status" value="1"/>
</dbReference>
<dbReference type="Pfam" id="PF02887">
    <property type="entry name" value="PK_C"/>
    <property type="match status" value="1"/>
</dbReference>
<dbReference type="InterPro" id="IPR015813">
    <property type="entry name" value="Pyrv/PenolPyrv_kinase-like_dom"/>
</dbReference>
<keyword evidence="11" id="KW-0479">Metal-binding</keyword>
<keyword evidence="9" id="KW-0028">Amino-acid biosynthesis</keyword>
<dbReference type="PROSITE" id="PS00470">
    <property type="entry name" value="IDH_IMDH"/>
    <property type="match status" value="1"/>
</dbReference>